<dbReference type="Pfam" id="PF01381">
    <property type="entry name" value="HTH_3"/>
    <property type="match status" value="1"/>
</dbReference>
<keyword evidence="1" id="KW-0238">DNA-binding</keyword>
<sequence>MPNIQLARNLKYLRLAYGLTQDDLGAFLNISRQAYSNYENLKRSPDLDSLIRLASLYHLSLDDLVSRELSSFMESDHSVQIQEDKNFFRLGVDRATENRIYLTKEETEFISKFRTLAPEDRQIALGFIDSRSKKV</sequence>
<dbReference type="RefSeq" id="WP_230105611.1">
    <property type="nucleotide sequence ID" value="NZ_AP024845.1"/>
</dbReference>
<dbReference type="InterPro" id="IPR001387">
    <property type="entry name" value="Cro/C1-type_HTH"/>
</dbReference>
<dbReference type="CDD" id="cd00093">
    <property type="entry name" value="HTH_XRE"/>
    <property type="match status" value="1"/>
</dbReference>
<name>A0ABN6Z2U5_9FIRM</name>
<dbReference type="PANTHER" id="PTHR46558">
    <property type="entry name" value="TRACRIPTIONAL REGULATORY PROTEIN-RELATED-RELATED"/>
    <property type="match status" value="1"/>
</dbReference>
<evidence type="ECO:0000259" key="2">
    <source>
        <dbReference type="PROSITE" id="PS50943"/>
    </source>
</evidence>
<accession>A0ABN6Z2U5</accession>
<evidence type="ECO:0000313" key="3">
    <source>
        <dbReference type="EMBL" id="BDZ78024.1"/>
    </source>
</evidence>
<keyword evidence="4" id="KW-1185">Reference proteome</keyword>
<dbReference type="PANTHER" id="PTHR46558:SF11">
    <property type="entry name" value="HTH-TYPE TRANSCRIPTIONAL REGULATOR XRE"/>
    <property type="match status" value="1"/>
</dbReference>
<dbReference type="SMART" id="SM00530">
    <property type="entry name" value="HTH_XRE"/>
    <property type="match status" value="1"/>
</dbReference>
<organism evidence="3 4">
    <name type="scientific">Claveliimonas bilis</name>
    <dbReference type="NCBI Taxonomy" id="3028070"/>
    <lineage>
        <taxon>Bacteria</taxon>
        <taxon>Bacillati</taxon>
        <taxon>Bacillota</taxon>
        <taxon>Clostridia</taxon>
        <taxon>Lachnospirales</taxon>
        <taxon>Lachnospiraceae</taxon>
        <taxon>Claveliimonas</taxon>
    </lineage>
</organism>
<reference evidence="4" key="1">
    <citation type="journal article" date="2023" name="Int. J. Syst. Evol. Microbiol.">
        <title>Claveliimonas bilis gen. nov., sp. nov., deoxycholic acid-producing bacteria isolated from human faeces, and reclassification of Sellimonas monacensis Zenner et al. 2021 as Claveliimonas monacensis comb. nov.</title>
        <authorList>
            <person name="Hisatomi A."/>
            <person name="Kastawa N.W.E.P.G."/>
            <person name="Song I."/>
            <person name="Ohkuma M."/>
            <person name="Fukiya S."/>
            <person name="Sakamoto M."/>
        </authorList>
    </citation>
    <scope>NUCLEOTIDE SEQUENCE [LARGE SCALE GENOMIC DNA]</scope>
    <source>
        <strain evidence="4">12BBH14</strain>
    </source>
</reference>
<feature type="domain" description="HTH cro/C1-type" evidence="2">
    <location>
        <begin position="10"/>
        <end position="64"/>
    </location>
</feature>
<dbReference type="PROSITE" id="PS50943">
    <property type="entry name" value="HTH_CROC1"/>
    <property type="match status" value="1"/>
</dbReference>
<evidence type="ECO:0000313" key="4">
    <source>
        <dbReference type="Proteomes" id="UP001305815"/>
    </source>
</evidence>
<proteinExistence type="predicted"/>
<dbReference type="Proteomes" id="UP001305815">
    <property type="component" value="Chromosome"/>
</dbReference>
<protein>
    <recommendedName>
        <fullName evidence="2">HTH cro/C1-type domain-containing protein</fullName>
    </recommendedName>
</protein>
<dbReference type="EMBL" id="AP027742">
    <property type="protein sequence ID" value="BDZ78024.1"/>
    <property type="molecule type" value="Genomic_DNA"/>
</dbReference>
<evidence type="ECO:0000256" key="1">
    <source>
        <dbReference type="ARBA" id="ARBA00023125"/>
    </source>
</evidence>
<gene>
    <name evidence="3" type="ORF">Lac1_22070</name>
</gene>